<keyword evidence="1" id="KW-0238">DNA-binding</keyword>
<keyword evidence="4" id="KW-1185">Reference proteome</keyword>
<dbReference type="EMBL" id="JBHTLT010000002">
    <property type="protein sequence ID" value="MFD1203655.1"/>
    <property type="molecule type" value="Genomic_DNA"/>
</dbReference>
<dbReference type="SUPFAM" id="SSF48452">
    <property type="entry name" value="TPR-like"/>
    <property type="match status" value="1"/>
</dbReference>
<feature type="domain" description="HTH cro/C1-type" evidence="2">
    <location>
        <begin position="11"/>
        <end position="64"/>
    </location>
</feature>
<protein>
    <submittedName>
        <fullName evidence="3">Helix-turn-helix domain-containing protein</fullName>
    </submittedName>
</protein>
<dbReference type="Proteomes" id="UP001597231">
    <property type="component" value="Unassembled WGS sequence"/>
</dbReference>
<dbReference type="InterPro" id="IPR001387">
    <property type="entry name" value="Cro/C1-type_HTH"/>
</dbReference>
<dbReference type="CDD" id="cd00093">
    <property type="entry name" value="HTH_XRE"/>
    <property type="match status" value="1"/>
</dbReference>
<dbReference type="InterPro" id="IPR010982">
    <property type="entry name" value="Lambda_DNA-bd_dom_sf"/>
</dbReference>
<organism evidence="3 4">
    <name type="scientific">Sporosarcina contaminans</name>
    <dbReference type="NCBI Taxonomy" id="633403"/>
    <lineage>
        <taxon>Bacteria</taxon>
        <taxon>Bacillati</taxon>
        <taxon>Bacillota</taxon>
        <taxon>Bacilli</taxon>
        <taxon>Bacillales</taxon>
        <taxon>Caryophanaceae</taxon>
        <taxon>Sporosarcina</taxon>
    </lineage>
</organism>
<dbReference type="InterPro" id="IPR050807">
    <property type="entry name" value="TransReg_Diox_bact_type"/>
</dbReference>
<proteinExistence type="predicted"/>
<comment type="caution">
    <text evidence="3">The sequence shown here is derived from an EMBL/GenBank/DDBJ whole genome shotgun (WGS) entry which is preliminary data.</text>
</comment>
<reference evidence="4" key="1">
    <citation type="journal article" date="2019" name="Int. J. Syst. Evol. Microbiol.">
        <title>The Global Catalogue of Microorganisms (GCM) 10K type strain sequencing project: providing services to taxonomists for standard genome sequencing and annotation.</title>
        <authorList>
            <consortium name="The Broad Institute Genomics Platform"/>
            <consortium name="The Broad Institute Genome Sequencing Center for Infectious Disease"/>
            <person name="Wu L."/>
            <person name="Ma J."/>
        </authorList>
    </citation>
    <scope>NUCLEOTIDE SEQUENCE [LARGE SCALE GENOMIC DNA]</scope>
    <source>
        <strain evidence="4">CCUG 53915</strain>
    </source>
</reference>
<evidence type="ECO:0000313" key="3">
    <source>
        <dbReference type="EMBL" id="MFD1203655.1"/>
    </source>
</evidence>
<sequence>MNTIKTLGERIRSLRKERKMTLEVLAGGKLSKGMLSLIENNKAKPSMDSLLYLANRLDVDMSMLLEEVSSQELRDVLEKAEELYNTTISEEVDKNEQLIALLQPYVENLSDSYEAARVLDMYGQGLYLSGSPNWKEYIDKAATMYDRLNIVRRRANLAIFKSWTKFRDHLYSEALEDFLQERHHINDKYAYIDPISRIDLDYHEAVFHYAVGNYETGIAVMEEAIEFSKTHRIFNSIDNLYRLAAINAMMNNDEERIAFYANKLKQYGEFADDKEPLYLYRFMEIHQLTSYTHQYEKASELISEYEEELNRSVYFRSYLLAEKGKALYGIGRYEEAIERLKQVEIADYIHHPIDLSIFYEGDAYLARSYFALGLQEEAESIAKKTMELIAPMPASPYKRYIEETYQLIVK</sequence>
<name>A0ABW3TSP1_9BACL</name>
<dbReference type="SUPFAM" id="SSF47413">
    <property type="entry name" value="lambda repressor-like DNA-binding domains"/>
    <property type="match status" value="1"/>
</dbReference>
<dbReference type="Pfam" id="PF01381">
    <property type="entry name" value="HTH_3"/>
    <property type="match status" value="1"/>
</dbReference>
<dbReference type="PANTHER" id="PTHR46797:SF1">
    <property type="entry name" value="METHYLPHOSPHONATE SYNTHASE"/>
    <property type="match status" value="1"/>
</dbReference>
<evidence type="ECO:0000256" key="1">
    <source>
        <dbReference type="ARBA" id="ARBA00023125"/>
    </source>
</evidence>
<evidence type="ECO:0000313" key="4">
    <source>
        <dbReference type="Proteomes" id="UP001597231"/>
    </source>
</evidence>
<gene>
    <name evidence="3" type="ORF">ACFQ38_00690</name>
</gene>
<dbReference type="Gene3D" id="1.25.40.10">
    <property type="entry name" value="Tetratricopeptide repeat domain"/>
    <property type="match status" value="1"/>
</dbReference>
<dbReference type="SMART" id="SM00530">
    <property type="entry name" value="HTH_XRE"/>
    <property type="match status" value="1"/>
</dbReference>
<dbReference type="InterPro" id="IPR011990">
    <property type="entry name" value="TPR-like_helical_dom_sf"/>
</dbReference>
<evidence type="ECO:0000259" key="2">
    <source>
        <dbReference type="PROSITE" id="PS50943"/>
    </source>
</evidence>
<dbReference type="PANTHER" id="PTHR46797">
    <property type="entry name" value="HTH-TYPE TRANSCRIPTIONAL REGULATOR"/>
    <property type="match status" value="1"/>
</dbReference>
<accession>A0ABW3TSP1</accession>
<dbReference type="RefSeq" id="WP_381479525.1">
    <property type="nucleotide sequence ID" value="NZ_JBHTLT010000002.1"/>
</dbReference>
<dbReference type="PROSITE" id="PS50943">
    <property type="entry name" value="HTH_CROC1"/>
    <property type="match status" value="1"/>
</dbReference>